<dbReference type="Pfam" id="PF09356">
    <property type="entry name" value="Phage_BR0599"/>
    <property type="match status" value="1"/>
</dbReference>
<dbReference type="InterPro" id="IPR018964">
    <property type="entry name" value="Phage_phiJL001_Gp84_C"/>
</dbReference>
<keyword evidence="3" id="KW-1185">Reference proteome</keyword>
<reference evidence="2 3" key="1">
    <citation type="submission" date="2019-01" db="EMBL/GenBank/DDBJ databases">
        <title>Sinorhodobacter populi sp. nov. isolated from the symptomatic bark tissue of Populus euramericana canker.</title>
        <authorList>
            <person name="Xu G."/>
        </authorList>
    </citation>
    <scope>NUCLEOTIDE SEQUENCE [LARGE SCALE GENOMIC DNA]</scope>
    <source>
        <strain evidence="2 3">2D-5</strain>
    </source>
</reference>
<dbReference type="Proteomes" id="UP000285710">
    <property type="component" value="Unassembled WGS sequence"/>
</dbReference>
<gene>
    <name evidence="2" type="ORF">D2T33_05340</name>
</gene>
<name>A0A443J0D6_9RHOB</name>
<protein>
    <submittedName>
        <fullName evidence="2">DUF2163 domain-containing protein</fullName>
    </submittedName>
</protein>
<comment type="caution">
    <text evidence="2">The sequence shown here is derived from an EMBL/GenBank/DDBJ whole genome shotgun (WGS) entry which is preliminary data.</text>
</comment>
<proteinExistence type="predicted"/>
<feature type="domain" description="Bacteriophage phiJL001 Gp84 C-terminal" evidence="1">
    <location>
        <begin position="248"/>
        <end position="297"/>
    </location>
</feature>
<sequence>MCGVSDLDFSDNGIETGDVAFIVTVTGDGETWRYTNCDTELMDAQSNAYLAVPMKIGTLSSDGDMGGGEVDVTLPRTVSVASRFLPQTDRTIYNLQIRRALHVGGVITDTRIAFTGVIKMAAASGDEGESLVLKCSTDRYKLERNASRRRYQHSCPHVLYGSQCRALRELSALPARIEPILSAGRFHVVITFEPDDPDNPTVRGMDLFSDWETLKGLTFSFKGAEYQATRIERRLLLNFGVQVRADTASSLIAALISSSSNERFCTVHPNCDHTLNACQKMHRNAANFGGMPFIPFKNPVGTSFVG</sequence>
<evidence type="ECO:0000313" key="3">
    <source>
        <dbReference type="Proteomes" id="UP000285710"/>
    </source>
</evidence>
<evidence type="ECO:0000259" key="1">
    <source>
        <dbReference type="Pfam" id="PF09356"/>
    </source>
</evidence>
<organism evidence="2 3">
    <name type="scientific">Paenirhodobacter populi</name>
    <dbReference type="NCBI Taxonomy" id="2306993"/>
    <lineage>
        <taxon>Bacteria</taxon>
        <taxon>Pseudomonadati</taxon>
        <taxon>Pseudomonadota</taxon>
        <taxon>Alphaproteobacteria</taxon>
        <taxon>Rhodobacterales</taxon>
        <taxon>Rhodobacter group</taxon>
        <taxon>Paenirhodobacter</taxon>
    </lineage>
</organism>
<reference evidence="2 3" key="2">
    <citation type="submission" date="2019-01" db="EMBL/GenBank/DDBJ databases">
        <authorList>
            <person name="Li Y."/>
        </authorList>
    </citation>
    <scope>NUCLEOTIDE SEQUENCE [LARGE SCALE GENOMIC DNA]</scope>
    <source>
        <strain evidence="2 3">2D-5</strain>
    </source>
</reference>
<accession>A0A443J0D6</accession>
<dbReference type="AlphaFoldDB" id="A0A443J0D6"/>
<dbReference type="EMBL" id="SAUW01000004">
    <property type="protein sequence ID" value="RWR13823.1"/>
    <property type="molecule type" value="Genomic_DNA"/>
</dbReference>
<evidence type="ECO:0000313" key="2">
    <source>
        <dbReference type="EMBL" id="RWR13823.1"/>
    </source>
</evidence>